<evidence type="ECO:0000256" key="15">
    <source>
        <dbReference type="PROSITE-ProRule" id="PRU00175"/>
    </source>
</evidence>
<evidence type="ECO:0000256" key="5">
    <source>
        <dbReference type="ARBA" id="ARBA00022679"/>
    </source>
</evidence>
<keyword evidence="10" id="KW-0833">Ubl conjugation pathway</keyword>
<keyword evidence="5" id="KW-0808">Transferase</keyword>
<dbReference type="AlphaFoldDB" id="A0AAV7GUT1"/>
<dbReference type="GO" id="GO:0008270">
    <property type="term" value="F:zinc ion binding"/>
    <property type="evidence" value="ECO:0007669"/>
    <property type="project" value="UniProtKB-KW"/>
</dbReference>
<evidence type="ECO:0000256" key="17">
    <source>
        <dbReference type="SAM" id="Phobius"/>
    </source>
</evidence>
<evidence type="ECO:0000259" key="18">
    <source>
        <dbReference type="PROSITE" id="PS50089"/>
    </source>
</evidence>
<dbReference type="PROSITE" id="PS50089">
    <property type="entry name" value="ZF_RING_2"/>
    <property type="match status" value="1"/>
</dbReference>
<reference evidence="19 20" key="1">
    <citation type="journal article" date="2021" name="Hortic Res">
        <title>Chromosome-scale assembly of the Dendrobium chrysotoxum genome enhances the understanding of orchid evolution.</title>
        <authorList>
            <person name="Zhang Y."/>
            <person name="Zhang G.Q."/>
            <person name="Zhang D."/>
            <person name="Liu X.D."/>
            <person name="Xu X.Y."/>
            <person name="Sun W.H."/>
            <person name="Yu X."/>
            <person name="Zhu X."/>
            <person name="Wang Z.W."/>
            <person name="Zhao X."/>
            <person name="Zhong W.Y."/>
            <person name="Chen H."/>
            <person name="Yin W.L."/>
            <person name="Huang T."/>
            <person name="Niu S.C."/>
            <person name="Liu Z.J."/>
        </authorList>
    </citation>
    <scope>NUCLEOTIDE SEQUENCE [LARGE SCALE GENOMIC DNA]</scope>
    <source>
        <strain evidence="19">Lindl</strain>
    </source>
</reference>
<evidence type="ECO:0000256" key="1">
    <source>
        <dbReference type="ARBA" id="ARBA00000900"/>
    </source>
</evidence>
<organism evidence="19 20">
    <name type="scientific">Dendrobium chrysotoxum</name>
    <name type="common">Orchid</name>
    <dbReference type="NCBI Taxonomy" id="161865"/>
    <lineage>
        <taxon>Eukaryota</taxon>
        <taxon>Viridiplantae</taxon>
        <taxon>Streptophyta</taxon>
        <taxon>Embryophyta</taxon>
        <taxon>Tracheophyta</taxon>
        <taxon>Spermatophyta</taxon>
        <taxon>Magnoliopsida</taxon>
        <taxon>Liliopsida</taxon>
        <taxon>Asparagales</taxon>
        <taxon>Orchidaceae</taxon>
        <taxon>Epidendroideae</taxon>
        <taxon>Malaxideae</taxon>
        <taxon>Dendrobiinae</taxon>
        <taxon>Dendrobium</taxon>
    </lineage>
</organism>
<sequence>MGFQLQRSLVAEHGTPETSAAPPPPPQQKPAVVPFRPSVAVIVVVLTTMFSLTFLLLLYAKHCRRQAAAAAAASAAASGGGGLVALSGTAEDRTSGVERAVVESLPVFRFASLMGEKDGLECAVCLGRFEAEELLRLLPKCRHAFHVDCVDAWLDAHSTCPLCRSRVHPEDVLLLRHRDPMPPQVSSVAAAPPARRVSGRHSSAGEKTSGCTIVVSAERQRKDGLLLSAAAEGEGDDGRYSHRVVLSGGGSQERWSDLRPSDLMFLRSETTITGSGRFSAAAGAGGGARIGPRNAGVVTGVSRVSRTGATEDRTMRRWLGFATKRTAGWLGGGSSG</sequence>
<dbReference type="GO" id="GO:0061630">
    <property type="term" value="F:ubiquitin protein ligase activity"/>
    <property type="evidence" value="ECO:0007669"/>
    <property type="project" value="UniProtKB-EC"/>
</dbReference>
<evidence type="ECO:0000256" key="4">
    <source>
        <dbReference type="ARBA" id="ARBA00012483"/>
    </source>
</evidence>
<keyword evidence="9 15" id="KW-0863">Zinc-finger</keyword>
<evidence type="ECO:0000256" key="10">
    <source>
        <dbReference type="ARBA" id="ARBA00022786"/>
    </source>
</evidence>
<dbReference type="EC" id="2.3.2.27" evidence="4"/>
<evidence type="ECO:0000256" key="2">
    <source>
        <dbReference type="ARBA" id="ARBA00004167"/>
    </source>
</evidence>
<dbReference type="Proteomes" id="UP000775213">
    <property type="component" value="Unassembled WGS sequence"/>
</dbReference>
<dbReference type="InterPro" id="IPR001841">
    <property type="entry name" value="Znf_RING"/>
</dbReference>
<dbReference type="InterPro" id="IPR013083">
    <property type="entry name" value="Znf_RING/FYVE/PHD"/>
</dbReference>
<keyword evidence="6 17" id="KW-0812">Transmembrane</keyword>
<evidence type="ECO:0000256" key="9">
    <source>
        <dbReference type="ARBA" id="ARBA00022771"/>
    </source>
</evidence>
<dbReference type="SUPFAM" id="SSF57850">
    <property type="entry name" value="RING/U-box"/>
    <property type="match status" value="1"/>
</dbReference>
<accession>A0AAV7GUT1</accession>
<name>A0AAV7GUT1_DENCH</name>
<feature type="region of interest" description="Disordered" evidence="16">
    <location>
        <begin position="184"/>
        <end position="208"/>
    </location>
</feature>
<feature type="transmembrane region" description="Helical" evidence="17">
    <location>
        <begin position="67"/>
        <end position="86"/>
    </location>
</feature>
<keyword evidence="11" id="KW-0862">Zinc</keyword>
<dbReference type="Pfam" id="PF13639">
    <property type="entry name" value="zf-RING_2"/>
    <property type="match status" value="1"/>
</dbReference>
<evidence type="ECO:0000256" key="11">
    <source>
        <dbReference type="ARBA" id="ARBA00022833"/>
    </source>
</evidence>
<evidence type="ECO:0000313" key="19">
    <source>
        <dbReference type="EMBL" id="KAH0459756.1"/>
    </source>
</evidence>
<keyword evidence="13 17" id="KW-0472">Membrane</keyword>
<comment type="similarity">
    <text evidence="14">Belongs to the RING-type zinc finger family. ATL subfamily.</text>
</comment>
<protein>
    <recommendedName>
        <fullName evidence="4">RING-type E3 ubiquitin transferase</fullName>
        <ecNumber evidence="4">2.3.2.27</ecNumber>
    </recommendedName>
</protein>
<keyword evidence="7" id="KW-0479">Metal-binding</keyword>
<evidence type="ECO:0000256" key="3">
    <source>
        <dbReference type="ARBA" id="ARBA00004906"/>
    </source>
</evidence>
<comment type="catalytic activity">
    <reaction evidence="1">
        <text>S-ubiquitinyl-[E2 ubiquitin-conjugating enzyme]-L-cysteine + [acceptor protein]-L-lysine = [E2 ubiquitin-conjugating enzyme]-L-cysteine + N(6)-ubiquitinyl-[acceptor protein]-L-lysine.</text>
        <dbReference type="EC" id="2.3.2.27"/>
    </reaction>
</comment>
<evidence type="ECO:0000256" key="14">
    <source>
        <dbReference type="ARBA" id="ARBA00024209"/>
    </source>
</evidence>
<feature type="compositionally biased region" description="Low complexity" evidence="16">
    <location>
        <begin position="184"/>
        <end position="196"/>
    </location>
</feature>
<dbReference type="PANTHER" id="PTHR46539">
    <property type="entry name" value="E3 UBIQUITIN-PROTEIN LIGASE ATL42"/>
    <property type="match status" value="1"/>
</dbReference>
<evidence type="ECO:0000256" key="12">
    <source>
        <dbReference type="ARBA" id="ARBA00022989"/>
    </source>
</evidence>
<keyword evidence="20" id="KW-1185">Reference proteome</keyword>
<dbReference type="FunFam" id="3.30.40.10:FF:000285">
    <property type="entry name" value="RING-H2 finger protein ATL43"/>
    <property type="match status" value="1"/>
</dbReference>
<evidence type="ECO:0000256" key="13">
    <source>
        <dbReference type="ARBA" id="ARBA00023136"/>
    </source>
</evidence>
<feature type="domain" description="RING-type" evidence="18">
    <location>
        <begin position="122"/>
        <end position="164"/>
    </location>
</feature>
<comment type="caution">
    <text evidence="19">The sequence shown here is derived from an EMBL/GenBank/DDBJ whole genome shotgun (WGS) entry which is preliminary data.</text>
</comment>
<keyword evidence="12 17" id="KW-1133">Transmembrane helix</keyword>
<evidence type="ECO:0000313" key="20">
    <source>
        <dbReference type="Proteomes" id="UP000775213"/>
    </source>
</evidence>
<proteinExistence type="inferred from homology"/>
<comment type="subcellular location">
    <subcellularLocation>
        <location evidence="2">Membrane</location>
        <topology evidence="2">Single-pass membrane protein</topology>
    </subcellularLocation>
</comment>
<evidence type="ECO:0000256" key="7">
    <source>
        <dbReference type="ARBA" id="ARBA00022723"/>
    </source>
</evidence>
<dbReference type="PANTHER" id="PTHR46539:SF2">
    <property type="entry name" value="RING-H2 FINGER PROTEIN ATL43"/>
    <property type="match status" value="1"/>
</dbReference>
<gene>
    <name evidence="19" type="ORF">IEQ34_012570</name>
</gene>
<comment type="pathway">
    <text evidence="3">Protein modification; protein ubiquitination.</text>
</comment>
<dbReference type="SMART" id="SM00184">
    <property type="entry name" value="RING"/>
    <property type="match status" value="1"/>
</dbReference>
<evidence type="ECO:0000256" key="8">
    <source>
        <dbReference type="ARBA" id="ARBA00022729"/>
    </source>
</evidence>
<dbReference type="EMBL" id="JAGFBR010000011">
    <property type="protein sequence ID" value="KAH0459756.1"/>
    <property type="molecule type" value="Genomic_DNA"/>
</dbReference>
<keyword evidence="8" id="KW-0732">Signal</keyword>
<dbReference type="CDD" id="cd16461">
    <property type="entry name" value="RING-H2_EL5-like"/>
    <property type="match status" value="1"/>
</dbReference>
<feature type="transmembrane region" description="Helical" evidence="17">
    <location>
        <begin position="39"/>
        <end position="60"/>
    </location>
</feature>
<dbReference type="Gene3D" id="3.30.40.10">
    <property type="entry name" value="Zinc/RING finger domain, C3HC4 (zinc finger)"/>
    <property type="match status" value="1"/>
</dbReference>
<dbReference type="GO" id="GO:0016020">
    <property type="term" value="C:membrane"/>
    <property type="evidence" value="ECO:0007669"/>
    <property type="project" value="UniProtKB-SubCell"/>
</dbReference>
<evidence type="ECO:0000256" key="16">
    <source>
        <dbReference type="SAM" id="MobiDB-lite"/>
    </source>
</evidence>
<evidence type="ECO:0000256" key="6">
    <source>
        <dbReference type="ARBA" id="ARBA00022692"/>
    </source>
</evidence>